<feature type="signal peptide" evidence="3">
    <location>
        <begin position="1"/>
        <end position="36"/>
    </location>
</feature>
<feature type="domain" description="Saposin B-type" evidence="4">
    <location>
        <begin position="62"/>
        <end position="150"/>
    </location>
</feature>
<proteinExistence type="predicted"/>
<evidence type="ECO:0000256" key="3">
    <source>
        <dbReference type="SAM" id="SignalP"/>
    </source>
</evidence>
<keyword evidence="2" id="KW-0472">Membrane</keyword>
<keyword evidence="2" id="KW-1133">Transmembrane helix</keyword>
<accession>A0A915KYY1</accession>
<feature type="chain" id="PRO_5037587129" evidence="3">
    <location>
        <begin position="37"/>
        <end position="593"/>
    </location>
</feature>
<sequence length="593" mass="67523">MITNQMIINHDHKSVSTRKMIKFFILIALVYSAAQAAPRIEQPPDNSIRAYYRTLDKKNETLSSACNECKLIVSEFKNVIKDPSKLNRLKVVLKLLCDYVGGSEAQDCKNMVDNLDFIVHELEPFMPEGCVLQDDPEKFCQEIHLCGKRSSTYKILVLKAVKFATRTANSDRPMNNDLLCDECVFATTEVNNMIHSADIQQELKREFEQICQIYPKYKQQNDPKKFCTKIQMCGKSGILRVADQAVTDGRFSMMHKIKLNRIRQSGPVSRLFVVAPLLQTARGHNVVCVICQFGLESLIREIKQNNIAISRKISRSVCNLLPNDDLQQDCLDFASIYSSSLLFMFTDEWTPNQLCADMQMCSNETAAILNSMTSEDRTSTLCEACHTFSEFISFEFRQQGLQQQITAMVKEEICAVLPGDLSHQVGAPFIHGSLPKKLSRHPKSSSEVLFTVELALCCARVSYDFEIHELIQKKYSLHNGISYEPVLEPYMREGVFGYSRSVCAYDHAKNRGFRDFQYFLSIAVYLDEIFVIVVVVKILVIFHRNISHKKRMDDQSSADPSALTFFDDDEAKWNLTREECNGVKKDAAPPVIC</sequence>
<dbReference type="InterPro" id="IPR011001">
    <property type="entry name" value="Saposin-like"/>
</dbReference>
<dbReference type="WBParaSite" id="nRc.2.0.1.t43679-RA">
    <property type="protein sequence ID" value="nRc.2.0.1.t43679-RA"/>
    <property type="gene ID" value="nRc.2.0.1.g43679"/>
</dbReference>
<keyword evidence="3" id="KW-0732">Signal</keyword>
<feature type="transmembrane region" description="Helical" evidence="2">
    <location>
        <begin position="518"/>
        <end position="542"/>
    </location>
</feature>
<dbReference type="InterPro" id="IPR051428">
    <property type="entry name" value="Sphingo_Act-Surfact_Prot"/>
</dbReference>
<keyword evidence="5" id="KW-1185">Reference proteome</keyword>
<dbReference type="PANTHER" id="PTHR11480:SF3">
    <property type="entry name" value="BCDNA.GH08312"/>
    <property type="match status" value="1"/>
</dbReference>
<dbReference type="SMART" id="SM00741">
    <property type="entry name" value="SapB"/>
    <property type="match status" value="3"/>
</dbReference>
<keyword evidence="1" id="KW-1015">Disulfide bond</keyword>
<reference evidence="6" key="1">
    <citation type="submission" date="2022-11" db="UniProtKB">
        <authorList>
            <consortium name="WormBaseParasite"/>
        </authorList>
    </citation>
    <scope>IDENTIFICATION</scope>
</reference>
<dbReference type="InterPro" id="IPR008139">
    <property type="entry name" value="SaposinB_dom"/>
</dbReference>
<evidence type="ECO:0000256" key="2">
    <source>
        <dbReference type="SAM" id="Phobius"/>
    </source>
</evidence>
<dbReference type="SUPFAM" id="SSF47862">
    <property type="entry name" value="Saposin"/>
    <property type="match status" value="3"/>
</dbReference>
<evidence type="ECO:0000256" key="1">
    <source>
        <dbReference type="ARBA" id="ARBA00023157"/>
    </source>
</evidence>
<evidence type="ECO:0000313" key="5">
    <source>
        <dbReference type="Proteomes" id="UP000887565"/>
    </source>
</evidence>
<organism evidence="5 6">
    <name type="scientific">Romanomermis culicivorax</name>
    <name type="common">Nematode worm</name>
    <dbReference type="NCBI Taxonomy" id="13658"/>
    <lineage>
        <taxon>Eukaryota</taxon>
        <taxon>Metazoa</taxon>
        <taxon>Ecdysozoa</taxon>
        <taxon>Nematoda</taxon>
        <taxon>Enoplea</taxon>
        <taxon>Dorylaimia</taxon>
        <taxon>Mermithida</taxon>
        <taxon>Mermithoidea</taxon>
        <taxon>Mermithidae</taxon>
        <taxon>Romanomermis</taxon>
    </lineage>
</organism>
<dbReference type="PANTHER" id="PTHR11480">
    <property type="entry name" value="SAPOSIN-RELATED"/>
    <property type="match status" value="1"/>
</dbReference>
<dbReference type="PROSITE" id="PS50015">
    <property type="entry name" value="SAP_B"/>
    <property type="match status" value="2"/>
</dbReference>
<dbReference type="Proteomes" id="UP000887565">
    <property type="component" value="Unplaced"/>
</dbReference>
<name>A0A915KYY1_ROMCU</name>
<feature type="domain" description="Saposin B-type" evidence="4">
    <location>
        <begin position="284"/>
        <end position="365"/>
    </location>
</feature>
<dbReference type="AlphaFoldDB" id="A0A915KYY1"/>
<protein>
    <submittedName>
        <fullName evidence="6">Saposin B-type domain-containing protein</fullName>
    </submittedName>
</protein>
<evidence type="ECO:0000259" key="4">
    <source>
        <dbReference type="PROSITE" id="PS50015"/>
    </source>
</evidence>
<dbReference type="Gene3D" id="1.10.225.10">
    <property type="entry name" value="Saposin-like"/>
    <property type="match status" value="2"/>
</dbReference>
<keyword evidence="2" id="KW-0812">Transmembrane</keyword>
<evidence type="ECO:0000313" key="6">
    <source>
        <dbReference type="WBParaSite" id="nRc.2.0.1.t43679-RA"/>
    </source>
</evidence>